<accession>A0A9W8GEG7</accession>
<evidence type="ECO:0000256" key="3">
    <source>
        <dbReference type="ARBA" id="ARBA00022694"/>
    </source>
</evidence>
<evidence type="ECO:0000256" key="2">
    <source>
        <dbReference type="ARBA" id="ARBA00007331"/>
    </source>
</evidence>
<keyword evidence="4" id="KW-0378">Hydrolase</keyword>
<comment type="subcellular location">
    <subcellularLocation>
        <location evidence="1">Nucleus</location>
    </subcellularLocation>
</comment>
<organism evidence="4 5">
    <name type="scientific">Coemansia spiralis</name>
    <dbReference type="NCBI Taxonomy" id="417178"/>
    <lineage>
        <taxon>Eukaryota</taxon>
        <taxon>Fungi</taxon>
        <taxon>Fungi incertae sedis</taxon>
        <taxon>Zoopagomycota</taxon>
        <taxon>Kickxellomycotina</taxon>
        <taxon>Kickxellomycetes</taxon>
        <taxon>Kickxellales</taxon>
        <taxon>Kickxellaceae</taxon>
        <taxon>Coemansia</taxon>
    </lineage>
</organism>
<evidence type="ECO:0000313" key="4">
    <source>
        <dbReference type="EMBL" id="KAJ2680551.1"/>
    </source>
</evidence>
<dbReference type="GO" id="GO:0003723">
    <property type="term" value="F:RNA binding"/>
    <property type="evidence" value="ECO:0007669"/>
    <property type="project" value="TreeGrafter"/>
</dbReference>
<dbReference type="EC" id="3.1.26.5" evidence="4"/>
<keyword evidence="3" id="KW-0819">tRNA processing</keyword>
<dbReference type="GO" id="GO:0005655">
    <property type="term" value="C:nucleolar ribonuclease P complex"/>
    <property type="evidence" value="ECO:0007669"/>
    <property type="project" value="TreeGrafter"/>
</dbReference>
<proteinExistence type="inferred from homology"/>
<dbReference type="PANTHER" id="PTHR13031">
    <property type="entry name" value="RIBONUCLEASE P SUBUNIT P30"/>
    <property type="match status" value="1"/>
</dbReference>
<reference evidence="4" key="1">
    <citation type="submission" date="2022-07" db="EMBL/GenBank/DDBJ databases">
        <title>Phylogenomic reconstructions and comparative analyses of Kickxellomycotina fungi.</title>
        <authorList>
            <person name="Reynolds N.K."/>
            <person name="Stajich J.E."/>
            <person name="Barry K."/>
            <person name="Grigoriev I.V."/>
            <person name="Crous P."/>
            <person name="Smith M.E."/>
        </authorList>
    </citation>
    <scope>NUCLEOTIDE SEQUENCE</scope>
    <source>
        <strain evidence="4">NRRL 3115</strain>
    </source>
</reference>
<dbReference type="InterPro" id="IPR002738">
    <property type="entry name" value="RNase_P_p30"/>
</dbReference>
<protein>
    <submittedName>
        <fullName evidence="4">RNA-binding RNA processing protein rpp1</fullName>
        <ecNumber evidence="4">3.1.26.5</ecNumber>
    </submittedName>
</protein>
<comment type="similarity">
    <text evidence="2">Belongs to the eukaryotic/archaeal RNase P protein component 3 family.</text>
</comment>
<dbReference type="EMBL" id="JANBTW010000004">
    <property type="protein sequence ID" value="KAJ2680551.1"/>
    <property type="molecule type" value="Genomic_DNA"/>
</dbReference>
<sequence length="293" mass="31424">MFYDLNIALPESAGRPKGHVSGQDWTHVAQTIEQAREFGYDVVAINQTVQGKLVPEHLEIWKSAPVISGAIYSWNKETGARISANTTGRIQRGGVRVLRRLTLVVSDASHGQSLASSVSGVVGEYDIVAVRPTSEKLLLSASSGVWDAVDLISLDMGSRWGFFAKHKTVGQALGAGYAFEISYKPALTDSATRQQWVSNAASIIRVTRGKGVVWTSGACQAFDVRAPCDVVALGEVLQLNSDLSKRALSSNSRAVLLHAFTRASTLKAVISVKQADSAINDDSTEPASKRAKK</sequence>
<evidence type="ECO:0000313" key="5">
    <source>
        <dbReference type="Proteomes" id="UP001151518"/>
    </source>
</evidence>
<dbReference type="Proteomes" id="UP001151518">
    <property type="component" value="Unassembled WGS sequence"/>
</dbReference>
<dbReference type="Gene3D" id="3.20.20.140">
    <property type="entry name" value="Metal-dependent hydrolases"/>
    <property type="match status" value="1"/>
</dbReference>
<gene>
    <name evidence="4" type="primary">RPP1</name>
    <name evidence="4" type="ORF">GGI25_000524</name>
</gene>
<dbReference type="OrthoDB" id="17948at2759"/>
<dbReference type="InterPro" id="IPR016195">
    <property type="entry name" value="Pol/histidinol_Pase-like"/>
</dbReference>
<name>A0A9W8GEG7_9FUNG</name>
<dbReference type="PANTHER" id="PTHR13031:SF0">
    <property type="entry name" value="RIBONUCLEASE P PROTEIN SUBUNIT P30"/>
    <property type="match status" value="1"/>
</dbReference>
<evidence type="ECO:0000256" key="1">
    <source>
        <dbReference type="ARBA" id="ARBA00004123"/>
    </source>
</evidence>
<dbReference type="Pfam" id="PF01876">
    <property type="entry name" value="RNase_P_p30"/>
    <property type="match status" value="1"/>
</dbReference>
<dbReference type="GO" id="GO:0004526">
    <property type="term" value="F:ribonuclease P activity"/>
    <property type="evidence" value="ECO:0007669"/>
    <property type="project" value="UniProtKB-EC"/>
</dbReference>
<comment type="caution">
    <text evidence="4">The sequence shown here is derived from an EMBL/GenBank/DDBJ whole genome shotgun (WGS) entry which is preliminary data.</text>
</comment>
<dbReference type="GO" id="GO:0008033">
    <property type="term" value="P:tRNA processing"/>
    <property type="evidence" value="ECO:0007669"/>
    <property type="project" value="UniProtKB-KW"/>
</dbReference>
<dbReference type="AlphaFoldDB" id="A0A9W8GEG7"/>
<dbReference type="SUPFAM" id="SSF89550">
    <property type="entry name" value="PHP domain-like"/>
    <property type="match status" value="1"/>
</dbReference>